<sequence>MTSSRPLPELLLLRPANVPVKEEEHVLPAEGGFVPVEVQRAPGEVGHAVIHRLSEEEEKPYEGSGEEEVRSVSSVLRPAGRRSGRRWSLYAPCSRVTVSVNGTPSTPRVTSVSPCHRVTVSVNGTPSAASRAASRVGSLVALLPPSGFSPVSRLLSFPIGPAVLSRLLSFPIGPAVLSRLLSFPIGPIHELKTASRTPRTDWWTLDMSRESREDLMTSH</sequence>
<proteinExistence type="predicted"/>
<dbReference type="EMBL" id="SRLO01006902">
    <property type="protein sequence ID" value="TNN28437.1"/>
    <property type="molecule type" value="Genomic_DNA"/>
</dbReference>
<keyword evidence="2" id="KW-1185">Reference proteome</keyword>
<evidence type="ECO:0000313" key="2">
    <source>
        <dbReference type="Proteomes" id="UP000314294"/>
    </source>
</evidence>
<accession>A0A4Z2EHN5</accession>
<comment type="caution">
    <text evidence="1">The sequence shown here is derived from an EMBL/GenBank/DDBJ whole genome shotgun (WGS) entry which is preliminary data.</text>
</comment>
<dbReference type="Proteomes" id="UP000314294">
    <property type="component" value="Unassembled WGS sequence"/>
</dbReference>
<dbReference type="AlphaFoldDB" id="A0A4Z2EHN5"/>
<gene>
    <name evidence="1" type="ORF">EYF80_061415</name>
</gene>
<name>A0A4Z2EHN5_9TELE</name>
<reference evidence="1 2" key="1">
    <citation type="submission" date="2019-03" db="EMBL/GenBank/DDBJ databases">
        <title>First draft genome of Liparis tanakae, snailfish: a comprehensive survey of snailfish specific genes.</title>
        <authorList>
            <person name="Kim W."/>
            <person name="Song I."/>
            <person name="Jeong J.-H."/>
            <person name="Kim D."/>
            <person name="Kim S."/>
            <person name="Ryu S."/>
            <person name="Song J.Y."/>
            <person name="Lee S.K."/>
        </authorList>
    </citation>
    <scope>NUCLEOTIDE SEQUENCE [LARGE SCALE GENOMIC DNA]</scope>
    <source>
        <tissue evidence="1">Muscle</tissue>
    </source>
</reference>
<organism evidence="1 2">
    <name type="scientific">Liparis tanakae</name>
    <name type="common">Tanaka's snailfish</name>
    <dbReference type="NCBI Taxonomy" id="230148"/>
    <lineage>
        <taxon>Eukaryota</taxon>
        <taxon>Metazoa</taxon>
        <taxon>Chordata</taxon>
        <taxon>Craniata</taxon>
        <taxon>Vertebrata</taxon>
        <taxon>Euteleostomi</taxon>
        <taxon>Actinopterygii</taxon>
        <taxon>Neopterygii</taxon>
        <taxon>Teleostei</taxon>
        <taxon>Neoteleostei</taxon>
        <taxon>Acanthomorphata</taxon>
        <taxon>Eupercaria</taxon>
        <taxon>Perciformes</taxon>
        <taxon>Cottioidei</taxon>
        <taxon>Cottales</taxon>
        <taxon>Liparidae</taxon>
        <taxon>Liparis</taxon>
    </lineage>
</organism>
<evidence type="ECO:0000313" key="1">
    <source>
        <dbReference type="EMBL" id="TNN28437.1"/>
    </source>
</evidence>
<protein>
    <submittedName>
        <fullName evidence="1">Uncharacterized protein</fullName>
    </submittedName>
</protein>